<reference evidence="1" key="1">
    <citation type="journal article" date="2020" name="Nature">
        <title>Giant virus diversity and host interactions through global metagenomics.</title>
        <authorList>
            <person name="Schulz F."/>
            <person name="Roux S."/>
            <person name="Paez-Espino D."/>
            <person name="Jungbluth S."/>
            <person name="Walsh D.A."/>
            <person name="Denef V.J."/>
            <person name="McMahon K.D."/>
            <person name="Konstantinidis K.T."/>
            <person name="Eloe-Fadrosh E.A."/>
            <person name="Kyrpides N.C."/>
            <person name="Woyke T."/>
        </authorList>
    </citation>
    <scope>NUCLEOTIDE SEQUENCE</scope>
    <source>
        <strain evidence="1">GVMAG-M-3300023174-30</strain>
    </source>
</reference>
<dbReference type="EMBL" id="MN739643">
    <property type="protein sequence ID" value="QHT17641.1"/>
    <property type="molecule type" value="Genomic_DNA"/>
</dbReference>
<sequence length="107" mass="12688">MPDYLHTISRISNNAENKQIKVYNSILDIYYHFNKLSDNVNRQMKMKYDKPLILLGKFKINYNKNERFLKEIIFTSSEVSITIKGSFAKINDAIVYHKHREVFISVV</sequence>
<evidence type="ECO:0000313" key="1">
    <source>
        <dbReference type="EMBL" id="QHT17641.1"/>
    </source>
</evidence>
<organism evidence="1">
    <name type="scientific">viral metagenome</name>
    <dbReference type="NCBI Taxonomy" id="1070528"/>
    <lineage>
        <taxon>unclassified sequences</taxon>
        <taxon>metagenomes</taxon>
        <taxon>organismal metagenomes</taxon>
    </lineage>
</organism>
<protein>
    <submittedName>
        <fullName evidence="1">Uncharacterized protein</fullName>
    </submittedName>
</protein>
<name>A0A6C0DMC6_9ZZZZ</name>
<dbReference type="AlphaFoldDB" id="A0A6C0DMC6"/>
<accession>A0A6C0DMC6</accession>
<proteinExistence type="predicted"/>